<keyword evidence="2" id="KW-1185">Reference proteome</keyword>
<sequence length="133" mass="14873">MSKSTSNLTSKDANKNLNYYLNLAYPFTVRPDLDDGGFVVEFPDLRYCVGTGDTIEEAINDSMIAKSEWIKAAFENRITIPEPSSNEDYNGRISLRIPRSLHRKIVETAKQEGVSANQFLSHLISIGMGKKSI</sequence>
<organism evidence="1 2">
    <name type="scientific">Pelotomaculum schinkii</name>
    <dbReference type="NCBI Taxonomy" id="78350"/>
    <lineage>
        <taxon>Bacteria</taxon>
        <taxon>Bacillati</taxon>
        <taxon>Bacillota</taxon>
        <taxon>Clostridia</taxon>
        <taxon>Eubacteriales</taxon>
        <taxon>Desulfotomaculaceae</taxon>
        <taxon>Pelotomaculum</taxon>
    </lineage>
</organism>
<proteinExistence type="predicted"/>
<dbReference type="InterPro" id="IPR051404">
    <property type="entry name" value="TA_system_antitoxin"/>
</dbReference>
<dbReference type="Gene3D" id="3.30.160.250">
    <property type="match status" value="1"/>
</dbReference>
<dbReference type="InterPro" id="IPR035069">
    <property type="entry name" value="TTHA1013/TTHA0281-like"/>
</dbReference>
<dbReference type="RefSeq" id="WP_190239603.1">
    <property type="nucleotide sequence ID" value="NZ_QFGA01000001.1"/>
</dbReference>
<dbReference type="GO" id="GO:0006355">
    <property type="term" value="P:regulation of DNA-templated transcription"/>
    <property type="evidence" value="ECO:0007669"/>
    <property type="project" value="InterPro"/>
</dbReference>
<evidence type="ECO:0000313" key="1">
    <source>
        <dbReference type="EMBL" id="TEB07810.1"/>
    </source>
</evidence>
<dbReference type="InterPro" id="IPR010985">
    <property type="entry name" value="Ribbon_hlx_hlx"/>
</dbReference>
<reference evidence="1 2" key="1">
    <citation type="journal article" date="2018" name="Environ. Microbiol.">
        <title>Novel energy conservation strategies and behaviour of Pelotomaculum schinkii driving syntrophic propionate catabolism.</title>
        <authorList>
            <person name="Hidalgo-Ahumada C.A.P."/>
            <person name="Nobu M.K."/>
            <person name="Narihiro T."/>
            <person name="Tamaki H."/>
            <person name="Liu W.T."/>
            <person name="Kamagata Y."/>
            <person name="Stams A.J.M."/>
            <person name="Imachi H."/>
            <person name="Sousa D.Z."/>
        </authorList>
    </citation>
    <scope>NUCLEOTIDE SEQUENCE [LARGE SCALE GENOMIC DNA]</scope>
    <source>
        <strain evidence="1 2">HH</strain>
    </source>
</reference>
<dbReference type="SUPFAM" id="SSF143100">
    <property type="entry name" value="TTHA1013/TTHA0281-like"/>
    <property type="match status" value="1"/>
</dbReference>
<protein>
    <submittedName>
        <fullName evidence="1">HicB family protein</fullName>
    </submittedName>
</protein>
<name>A0A4Y7RGD4_9FIRM</name>
<dbReference type="SUPFAM" id="SSF47598">
    <property type="entry name" value="Ribbon-helix-helix"/>
    <property type="match status" value="1"/>
</dbReference>
<gene>
    <name evidence="1" type="ORF">Psch_01365</name>
</gene>
<accession>A0A4Y7RGD4</accession>
<dbReference type="PANTHER" id="PTHR34504:SF2">
    <property type="entry name" value="UPF0150 PROTEIN SSL0259"/>
    <property type="match status" value="1"/>
</dbReference>
<dbReference type="AlphaFoldDB" id="A0A4Y7RGD4"/>
<dbReference type="PANTHER" id="PTHR34504">
    <property type="entry name" value="ANTITOXIN HICB"/>
    <property type="match status" value="1"/>
</dbReference>
<dbReference type="EMBL" id="QFGA01000001">
    <property type="protein sequence ID" value="TEB07810.1"/>
    <property type="molecule type" value="Genomic_DNA"/>
</dbReference>
<comment type="caution">
    <text evidence="1">The sequence shown here is derived from an EMBL/GenBank/DDBJ whole genome shotgun (WGS) entry which is preliminary data.</text>
</comment>
<evidence type="ECO:0000313" key="2">
    <source>
        <dbReference type="Proteomes" id="UP000298324"/>
    </source>
</evidence>
<dbReference type="InterPro" id="IPR008651">
    <property type="entry name" value="Uncharacterised_HicB"/>
</dbReference>
<dbReference type="Pfam" id="PF05534">
    <property type="entry name" value="HicB"/>
    <property type="match status" value="1"/>
</dbReference>
<dbReference type="Proteomes" id="UP000298324">
    <property type="component" value="Unassembled WGS sequence"/>
</dbReference>